<dbReference type="AlphaFoldDB" id="A0A2P2KKU6"/>
<organism evidence="1">
    <name type="scientific">Rhizophora mucronata</name>
    <name type="common">Asiatic mangrove</name>
    <dbReference type="NCBI Taxonomy" id="61149"/>
    <lineage>
        <taxon>Eukaryota</taxon>
        <taxon>Viridiplantae</taxon>
        <taxon>Streptophyta</taxon>
        <taxon>Embryophyta</taxon>
        <taxon>Tracheophyta</taxon>
        <taxon>Spermatophyta</taxon>
        <taxon>Magnoliopsida</taxon>
        <taxon>eudicotyledons</taxon>
        <taxon>Gunneridae</taxon>
        <taxon>Pentapetalae</taxon>
        <taxon>rosids</taxon>
        <taxon>fabids</taxon>
        <taxon>Malpighiales</taxon>
        <taxon>Rhizophoraceae</taxon>
        <taxon>Rhizophora</taxon>
    </lineage>
</organism>
<sequence length="46" mass="5532">MVENVFLFGPKRFYLDHSVFLCQSDHSTYLKEKLRSLIKTQNAKWL</sequence>
<proteinExistence type="predicted"/>
<name>A0A2P2KKU6_RHIMU</name>
<accession>A0A2P2KKU6</accession>
<dbReference type="EMBL" id="GGEC01025867">
    <property type="protein sequence ID" value="MBX06351.1"/>
    <property type="molecule type" value="Transcribed_RNA"/>
</dbReference>
<protein>
    <submittedName>
        <fullName evidence="1">Uncharacterized protein</fullName>
    </submittedName>
</protein>
<reference evidence="1" key="1">
    <citation type="submission" date="2018-02" db="EMBL/GenBank/DDBJ databases">
        <title>Rhizophora mucronata_Transcriptome.</title>
        <authorList>
            <person name="Meera S.P."/>
            <person name="Sreeshan A."/>
            <person name="Augustine A."/>
        </authorList>
    </citation>
    <scope>NUCLEOTIDE SEQUENCE</scope>
    <source>
        <tissue evidence="1">Leaf</tissue>
    </source>
</reference>
<evidence type="ECO:0000313" key="1">
    <source>
        <dbReference type="EMBL" id="MBX06351.1"/>
    </source>
</evidence>